<accession>E4TS75</accession>
<feature type="domain" description="Methyltransferase FkbM" evidence="1">
    <location>
        <begin position="57"/>
        <end position="245"/>
    </location>
</feature>
<dbReference type="Proteomes" id="UP000008720">
    <property type="component" value="Chromosome"/>
</dbReference>
<name>E4TS75_MARTH</name>
<proteinExistence type="predicted"/>
<dbReference type="InterPro" id="IPR006342">
    <property type="entry name" value="FkbM_mtfrase"/>
</dbReference>
<evidence type="ECO:0000259" key="1">
    <source>
        <dbReference type="Pfam" id="PF05050"/>
    </source>
</evidence>
<dbReference type="GO" id="GO:0032259">
    <property type="term" value="P:methylation"/>
    <property type="evidence" value="ECO:0007669"/>
    <property type="project" value="UniProtKB-KW"/>
</dbReference>
<gene>
    <name evidence="2" type="ordered locus">Ftrac_1827</name>
</gene>
<dbReference type="RefSeq" id="WP_013453958.1">
    <property type="nucleotide sequence ID" value="NC_014759.1"/>
</dbReference>
<dbReference type="OrthoDB" id="9812600at2"/>
<dbReference type="HOGENOM" id="CLU_089273_0_0_10"/>
<dbReference type="KEGG" id="mtt:Ftrac_1827"/>
<sequence length="272" mass="32395">MKKYFTQAYKKFVFRLSARNSIIFRVFYKYFFNPKKGSLDYFYDQVSKNLEDVYVIQVGANDGINHDPIHKFVKRDKWKGLLIEPQPDVFRYQLFPLYMRDEGIWMENIAIGEEISLMDMYKISFTRERWATGLTSFYKPTLQAKVDSGRVDEIARERNLKVPKRRAEYIDELKVEVKTFEFLRTKYKIGEVDILQVDVEGFDYEVIKLYDLSKFKPKVVVFESDLLKDLEYAEAENYFVDHGYLIRRLGRDSIAVRKDFKLGISVFNQLGE</sequence>
<dbReference type="Pfam" id="PF05050">
    <property type="entry name" value="Methyltransf_21"/>
    <property type="match status" value="1"/>
</dbReference>
<dbReference type="EMBL" id="CP002349">
    <property type="protein sequence ID" value="ADR21815.1"/>
    <property type="molecule type" value="Genomic_DNA"/>
</dbReference>
<protein>
    <submittedName>
        <fullName evidence="2">Methyltransferase FkbM family</fullName>
    </submittedName>
</protein>
<reference evidence="2 3" key="1">
    <citation type="journal article" date="2011" name="Stand. Genomic Sci.">
        <title>Complete genome sequence of Marivirga tractuosa type strain (H-43).</title>
        <authorList>
            <person name="Pagani I."/>
            <person name="Chertkov O."/>
            <person name="Lapidus A."/>
            <person name="Lucas S."/>
            <person name="Del Rio T.G."/>
            <person name="Tice H."/>
            <person name="Copeland A."/>
            <person name="Cheng J.F."/>
            <person name="Nolan M."/>
            <person name="Saunders E."/>
            <person name="Pitluck S."/>
            <person name="Held B."/>
            <person name="Goodwin L."/>
            <person name="Liolios K."/>
            <person name="Ovchinikova G."/>
            <person name="Ivanova N."/>
            <person name="Mavromatis K."/>
            <person name="Pati A."/>
            <person name="Chen A."/>
            <person name="Palaniappan K."/>
            <person name="Land M."/>
            <person name="Hauser L."/>
            <person name="Jeffries C.D."/>
            <person name="Detter J.C."/>
            <person name="Han C."/>
            <person name="Tapia R."/>
            <person name="Ngatchou-Djao O.D."/>
            <person name="Rohde M."/>
            <person name="Goker M."/>
            <person name="Spring S."/>
            <person name="Sikorski J."/>
            <person name="Woyke T."/>
            <person name="Bristow J."/>
            <person name="Eisen J.A."/>
            <person name="Markowitz V."/>
            <person name="Hugenholtz P."/>
            <person name="Klenk H.P."/>
            <person name="Kyrpides N.C."/>
        </authorList>
    </citation>
    <scope>NUCLEOTIDE SEQUENCE [LARGE SCALE GENOMIC DNA]</scope>
    <source>
        <strain evidence="3">ATCC 23168 / DSM 4126 / NBRC 15989 / NCIMB 1408 / VKM B-1430 / H-43</strain>
    </source>
</reference>
<dbReference type="GO" id="GO:0008168">
    <property type="term" value="F:methyltransferase activity"/>
    <property type="evidence" value="ECO:0007669"/>
    <property type="project" value="UniProtKB-KW"/>
</dbReference>
<evidence type="ECO:0000313" key="3">
    <source>
        <dbReference type="Proteomes" id="UP000008720"/>
    </source>
</evidence>
<keyword evidence="2" id="KW-0808">Transferase</keyword>
<keyword evidence="3" id="KW-1185">Reference proteome</keyword>
<keyword evidence="2" id="KW-0489">Methyltransferase</keyword>
<dbReference type="InterPro" id="IPR029063">
    <property type="entry name" value="SAM-dependent_MTases_sf"/>
</dbReference>
<dbReference type="AlphaFoldDB" id="E4TS75"/>
<dbReference type="Gene3D" id="3.40.50.150">
    <property type="entry name" value="Vaccinia Virus protein VP39"/>
    <property type="match status" value="1"/>
</dbReference>
<dbReference type="SUPFAM" id="SSF53335">
    <property type="entry name" value="S-adenosyl-L-methionine-dependent methyltransferases"/>
    <property type="match status" value="1"/>
</dbReference>
<dbReference type="eggNOG" id="ENOG50334KI">
    <property type="taxonomic scope" value="Bacteria"/>
</dbReference>
<organism evidence="2 3">
    <name type="scientific">Marivirga tractuosa (strain ATCC 23168 / DSM 4126 / NBRC 15989 / NCIMB 1408 / VKM B-1430 / H-43)</name>
    <name type="common">Microscilla tractuosa</name>
    <name type="synonym">Flexibacter tractuosus</name>
    <dbReference type="NCBI Taxonomy" id="643867"/>
    <lineage>
        <taxon>Bacteria</taxon>
        <taxon>Pseudomonadati</taxon>
        <taxon>Bacteroidota</taxon>
        <taxon>Cytophagia</taxon>
        <taxon>Cytophagales</taxon>
        <taxon>Marivirgaceae</taxon>
        <taxon>Marivirga</taxon>
    </lineage>
</organism>
<dbReference type="STRING" id="643867.Ftrac_1827"/>
<dbReference type="NCBIfam" id="TIGR01444">
    <property type="entry name" value="fkbM_fam"/>
    <property type="match status" value="1"/>
</dbReference>
<evidence type="ECO:0000313" key="2">
    <source>
        <dbReference type="EMBL" id="ADR21815.1"/>
    </source>
</evidence>